<dbReference type="GeneID" id="63850189"/>
<keyword evidence="9" id="KW-1185">Reference proteome</keyword>
<dbReference type="PANTHER" id="PTHR33048:SF129">
    <property type="entry name" value="INTEGRAL MEMBRANE PROTEIN-RELATED"/>
    <property type="match status" value="1"/>
</dbReference>
<name>A0A9P4GML6_9PLEO</name>
<proteinExistence type="inferred from homology"/>
<evidence type="ECO:0000313" key="9">
    <source>
        <dbReference type="Proteomes" id="UP000800039"/>
    </source>
</evidence>
<dbReference type="Proteomes" id="UP000800039">
    <property type="component" value="Unassembled WGS sequence"/>
</dbReference>
<feature type="transmembrane region" description="Helical" evidence="6">
    <location>
        <begin position="117"/>
        <end position="142"/>
    </location>
</feature>
<evidence type="ECO:0000313" key="8">
    <source>
        <dbReference type="EMBL" id="KAF1848086.1"/>
    </source>
</evidence>
<dbReference type="InterPro" id="IPR049326">
    <property type="entry name" value="Rhodopsin_dom_fungi"/>
</dbReference>
<evidence type="ECO:0000256" key="2">
    <source>
        <dbReference type="ARBA" id="ARBA00022692"/>
    </source>
</evidence>
<dbReference type="AlphaFoldDB" id="A0A9P4GML6"/>
<accession>A0A9P4GML6</accession>
<dbReference type="Pfam" id="PF20684">
    <property type="entry name" value="Fung_rhodopsin"/>
    <property type="match status" value="1"/>
</dbReference>
<evidence type="ECO:0000256" key="5">
    <source>
        <dbReference type="ARBA" id="ARBA00038359"/>
    </source>
</evidence>
<feature type="transmembrane region" description="Helical" evidence="6">
    <location>
        <begin position="68"/>
        <end position="89"/>
    </location>
</feature>
<dbReference type="RefSeq" id="XP_040790649.1">
    <property type="nucleotide sequence ID" value="XM_040932938.1"/>
</dbReference>
<evidence type="ECO:0000256" key="1">
    <source>
        <dbReference type="ARBA" id="ARBA00004141"/>
    </source>
</evidence>
<feature type="transmembrane region" description="Helical" evidence="6">
    <location>
        <begin position="29"/>
        <end position="56"/>
    </location>
</feature>
<evidence type="ECO:0000256" key="6">
    <source>
        <dbReference type="SAM" id="Phobius"/>
    </source>
</evidence>
<sequence>MAKYCLICIACAYGFGRHAEFIPQASRTAALRLSFICQVIWYWSITLVKLSVALLLLRLKPGRAWRNFLFSIMGVLLLNATVQTFFQFLQCRPFSSYWDPSTFFRPGGVKCVPRSVIIGNIIAGSAVHVSTDLIFSFVPIIFIRKLHRPREEKIFLGVLMGLGLFASSFAILRTVWLQSFYTSTDVFRTNVMATIWAMLEQEVALIAATIPTLKSFMQRSLVKVGGFFYDQDTETQARNRLVELGFLGTNNDEFSHSKMGMKRKASKPDLEMASIGNLTDSRKLKDDFGDPIENGRVTGDIGLL</sequence>
<dbReference type="EMBL" id="ML976615">
    <property type="protein sequence ID" value="KAF1848086.1"/>
    <property type="molecule type" value="Genomic_DNA"/>
</dbReference>
<feature type="domain" description="Rhodopsin" evidence="7">
    <location>
        <begin position="5"/>
        <end position="219"/>
    </location>
</feature>
<dbReference type="GO" id="GO:0016020">
    <property type="term" value="C:membrane"/>
    <property type="evidence" value="ECO:0007669"/>
    <property type="project" value="UniProtKB-SubCell"/>
</dbReference>
<evidence type="ECO:0000256" key="4">
    <source>
        <dbReference type="ARBA" id="ARBA00023136"/>
    </source>
</evidence>
<dbReference type="PANTHER" id="PTHR33048">
    <property type="entry name" value="PTH11-LIKE INTEGRAL MEMBRANE PROTEIN (AFU_ORTHOLOGUE AFUA_5G11245)"/>
    <property type="match status" value="1"/>
</dbReference>
<comment type="caution">
    <text evidence="8">The sequence shown here is derived from an EMBL/GenBank/DDBJ whole genome shotgun (WGS) entry which is preliminary data.</text>
</comment>
<gene>
    <name evidence="8" type="ORF">K460DRAFT_364085</name>
</gene>
<reference evidence="8" key="1">
    <citation type="submission" date="2020-01" db="EMBL/GenBank/DDBJ databases">
        <authorList>
            <consortium name="DOE Joint Genome Institute"/>
            <person name="Haridas S."/>
            <person name="Albert R."/>
            <person name="Binder M."/>
            <person name="Bloem J."/>
            <person name="Labutti K."/>
            <person name="Salamov A."/>
            <person name="Andreopoulos B."/>
            <person name="Baker S.E."/>
            <person name="Barry K."/>
            <person name="Bills G."/>
            <person name="Bluhm B.H."/>
            <person name="Cannon C."/>
            <person name="Castanera R."/>
            <person name="Culley D.E."/>
            <person name="Daum C."/>
            <person name="Ezra D."/>
            <person name="Gonzalez J.B."/>
            <person name="Henrissat B."/>
            <person name="Kuo A."/>
            <person name="Liang C."/>
            <person name="Lipzen A."/>
            <person name="Lutzoni F."/>
            <person name="Magnuson J."/>
            <person name="Mondo S."/>
            <person name="Nolan M."/>
            <person name="Ohm R."/>
            <person name="Pangilinan J."/>
            <person name="Park H.-J."/>
            <person name="Ramirez L."/>
            <person name="Alfaro M."/>
            <person name="Sun H."/>
            <person name="Tritt A."/>
            <person name="Yoshinaga Y."/>
            <person name="Zwiers L.-H."/>
            <person name="Turgeon B.G."/>
            <person name="Goodwin S.B."/>
            <person name="Spatafora J.W."/>
            <person name="Crous P.W."/>
            <person name="Grigoriev I.V."/>
        </authorList>
    </citation>
    <scope>NUCLEOTIDE SEQUENCE</scope>
    <source>
        <strain evidence="8">CBS 394.84</strain>
    </source>
</reference>
<feature type="transmembrane region" description="Helical" evidence="6">
    <location>
        <begin position="154"/>
        <end position="172"/>
    </location>
</feature>
<keyword evidence="4 6" id="KW-0472">Membrane</keyword>
<dbReference type="OrthoDB" id="3897607at2759"/>
<dbReference type="InterPro" id="IPR052337">
    <property type="entry name" value="SAT4-like"/>
</dbReference>
<comment type="subcellular location">
    <subcellularLocation>
        <location evidence="1">Membrane</location>
        <topology evidence="1">Multi-pass membrane protein</topology>
    </subcellularLocation>
</comment>
<keyword evidence="2 6" id="KW-0812">Transmembrane</keyword>
<comment type="similarity">
    <text evidence="5">Belongs to the SAT4 family.</text>
</comment>
<evidence type="ECO:0000259" key="7">
    <source>
        <dbReference type="Pfam" id="PF20684"/>
    </source>
</evidence>
<keyword evidence="3 6" id="KW-1133">Transmembrane helix</keyword>
<evidence type="ECO:0000256" key="3">
    <source>
        <dbReference type="ARBA" id="ARBA00022989"/>
    </source>
</evidence>
<protein>
    <recommendedName>
        <fullName evidence="7">Rhodopsin domain-containing protein</fullName>
    </recommendedName>
</protein>
<organism evidence="8 9">
    <name type="scientific">Cucurbitaria berberidis CBS 394.84</name>
    <dbReference type="NCBI Taxonomy" id="1168544"/>
    <lineage>
        <taxon>Eukaryota</taxon>
        <taxon>Fungi</taxon>
        <taxon>Dikarya</taxon>
        <taxon>Ascomycota</taxon>
        <taxon>Pezizomycotina</taxon>
        <taxon>Dothideomycetes</taxon>
        <taxon>Pleosporomycetidae</taxon>
        <taxon>Pleosporales</taxon>
        <taxon>Pleosporineae</taxon>
        <taxon>Cucurbitariaceae</taxon>
        <taxon>Cucurbitaria</taxon>
    </lineage>
</organism>